<reference evidence="2" key="1">
    <citation type="submission" date="2018-02" db="EMBL/GenBank/DDBJ databases">
        <title>Rhizophora mucronata_Transcriptome.</title>
        <authorList>
            <person name="Meera S.P."/>
            <person name="Sreeshan A."/>
            <person name="Augustine A."/>
        </authorList>
    </citation>
    <scope>NUCLEOTIDE SEQUENCE</scope>
    <source>
        <tissue evidence="2">Leaf</tissue>
    </source>
</reference>
<dbReference type="EMBL" id="GGEC01021068">
    <property type="protein sequence ID" value="MBX01552.1"/>
    <property type="molecule type" value="Transcribed_RNA"/>
</dbReference>
<evidence type="ECO:0000256" key="1">
    <source>
        <dbReference type="SAM" id="Phobius"/>
    </source>
</evidence>
<sequence length="35" mass="3978">MEVVWNESIFLLGILVFVGNPLPLCLTTAAHRFYI</sequence>
<name>A0A2P2K763_RHIMU</name>
<evidence type="ECO:0000313" key="2">
    <source>
        <dbReference type="EMBL" id="MBX01552.1"/>
    </source>
</evidence>
<dbReference type="AlphaFoldDB" id="A0A2P2K763"/>
<keyword evidence="1" id="KW-1133">Transmembrane helix</keyword>
<protein>
    <submittedName>
        <fullName evidence="2">Uncharacterized protein</fullName>
    </submittedName>
</protein>
<accession>A0A2P2K763</accession>
<keyword evidence="1" id="KW-0812">Transmembrane</keyword>
<proteinExistence type="predicted"/>
<feature type="transmembrane region" description="Helical" evidence="1">
    <location>
        <begin position="12"/>
        <end position="34"/>
    </location>
</feature>
<organism evidence="2">
    <name type="scientific">Rhizophora mucronata</name>
    <name type="common">Asiatic mangrove</name>
    <dbReference type="NCBI Taxonomy" id="61149"/>
    <lineage>
        <taxon>Eukaryota</taxon>
        <taxon>Viridiplantae</taxon>
        <taxon>Streptophyta</taxon>
        <taxon>Embryophyta</taxon>
        <taxon>Tracheophyta</taxon>
        <taxon>Spermatophyta</taxon>
        <taxon>Magnoliopsida</taxon>
        <taxon>eudicotyledons</taxon>
        <taxon>Gunneridae</taxon>
        <taxon>Pentapetalae</taxon>
        <taxon>rosids</taxon>
        <taxon>fabids</taxon>
        <taxon>Malpighiales</taxon>
        <taxon>Rhizophoraceae</taxon>
        <taxon>Rhizophora</taxon>
    </lineage>
</organism>
<keyword evidence="1" id="KW-0472">Membrane</keyword>